<evidence type="ECO:0000313" key="2">
    <source>
        <dbReference type="EMBL" id="EMD26609.1"/>
    </source>
</evidence>
<dbReference type="EMBL" id="ANMG01000032">
    <property type="protein sequence ID" value="EMD26609.1"/>
    <property type="molecule type" value="Genomic_DNA"/>
</dbReference>
<feature type="compositionally biased region" description="Basic and acidic residues" evidence="1">
    <location>
        <begin position="87"/>
        <end position="106"/>
    </location>
</feature>
<comment type="caution">
    <text evidence="2">The sequence shown here is derived from an EMBL/GenBank/DDBJ whole genome shotgun (WGS) entry which is preliminary data.</text>
</comment>
<name>M2NVM9_9PSEU</name>
<gene>
    <name evidence="2" type="ORF">C791_3453</name>
</gene>
<organism evidence="2 3">
    <name type="scientific">Amycolatopsis azurea DSM 43854</name>
    <dbReference type="NCBI Taxonomy" id="1238180"/>
    <lineage>
        <taxon>Bacteria</taxon>
        <taxon>Bacillati</taxon>
        <taxon>Actinomycetota</taxon>
        <taxon>Actinomycetes</taxon>
        <taxon>Pseudonocardiales</taxon>
        <taxon>Pseudonocardiaceae</taxon>
        <taxon>Amycolatopsis</taxon>
    </lineage>
</organism>
<feature type="compositionally biased region" description="Basic and acidic residues" evidence="1">
    <location>
        <begin position="136"/>
        <end position="151"/>
    </location>
</feature>
<feature type="region of interest" description="Disordered" evidence="1">
    <location>
        <begin position="26"/>
        <end position="53"/>
    </location>
</feature>
<evidence type="ECO:0000256" key="1">
    <source>
        <dbReference type="SAM" id="MobiDB-lite"/>
    </source>
</evidence>
<sequence>MCGREFGNGENCPVFCPKLTRVNDFERGARRRAPTADPRDPGGMAEPERTPDGHFVVIGGRRWRAADPEIPEEAATRLRGLLMRARRDVGAARRNQDAEAERDARSRVHLAKVGLGERGTPWWEQDSGERRRRWRQGLEKLCGESARDHDGAGNNPAGKSSPDDKNNQGPGA</sequence>
<dbReference type="Proteomes" id="UP000014137">
    <property type="component" value="Unassembled WGS sequence"/>
</dbReference>
<dbReference type="AlphaFoldDB" id="M2NVM9"/>
<feature type="region of interest" description="Disordered" evidence="1">
    <location>
        <begin position="87"/>
        <end position="172"/>
    </location>
</feature>
<protein>
    <submittedName>
        <fullName evidence="2">Uncharacterized protein</fullName>
    </submittedName>
</protein>
<proteinExistence type="predicted"/>
<accession>M2NVM9</accession>
<dbReference type="PATRIC" id="fig|1238180.3.peg.3784"/>
<reference evidence="2 3" key="1">
    <citation type="submission" date="2012-10" db="EMBL/GenBank/DDBJ databases">
        <title>Genome assembly of Amycolatopsis azurea DSM 43854.</title>
        <authorList>
            <person name="Khatri I."/>
            <person name="Kaur I."/>
            <person name="Subramanian S."/>
            <person name="Mayilraj S."/>
        </authorList>
    </citation>
    <scope>NUCLEOTIDE SEQUENCE [LARGE SCALE GENOMIC DNA]</scope>
    <source>
        <strain evidence="2 3">DSM 43854</strain>
    </source>
</reference>
<evidence type="ECO:0000313" key="3">
    <source>
        <dbReference type="Proteomes" id="UP000014137"/>
    </source>
</evidence>